<evidence type="ECO:0000256" key="9">
    <source>
        <dbReference type="RuleBase" id="RU003906"/>
    </source>
</evidence>
<sequence length="214" mass="23192">MTLKFQGKKKGMTMRFDAQGNQIVCTVILVEPNVIAQIKSSQGKDGYNAVQLAAYKVKPSKVKNVSKPLQGHFAKAKIEPRSSLKESRVENVEDFQVAQELNVSYFNEISYVDISGISKGKGHQGVMKRHNFAGGPASHGSGFHRHGGSTGMRSTPGRCLPGQKKSGRMGNEMVTTQNLRVVKVDLEKNVILVGGAVPGPRNGLVYISKAKKKA</sequence>
<dbReference type="Gene3D" id="2.40.30.10">
    <property type="entry name" value="Translation factors"/>
    <property type="match status" value="1"/>
</dbReference>
<dbReference type="GO" id="GO:0005840">
    <property type="term" value="C:ribosome"/>
    <property type="evidence" value="ECO:0007669"/>
    <property type="project" value="UniProtKB-KW"/>
</dbReference>
<organism evidence="11 12">
    <name type="scientific">Candidatus Rhabdochlamydia oedothoracis</name>
    <dbReference type="NCBI Taxonomy" id="2720720"/>
    <lineage>
        <taxon>Bacteria</taxon>
        <taxon>Pseudomonadati</taxon>
        <taxon>Chlamydiota</taxon>
        <taxon>Chlamydiia</taxon>
        <taxon>Parachlamydiales</taxon>
        <taxon>Candidatus Rhabdochlamydiaceae</taxon>
        <taxon>Candidatus Rhabdochlamydia</taxon>
    </lineage>
</organism>
<keyword evidence="4 7" id="KW-0689">Ribosomal protein</keyword>
<dbReference type="InterPro" id="IPR009000">
    <property type="entry name" value="Transl_B-barrel_sf"/>
</dbReference>
<evidence type="ECO:0000256" key="1">
    <source>
        <dbReference type="ARBA" id="ARBA00006540"/>
    </source>
</evidence>
<accession>A0ABX8V4A0</accession>
<evidence type="ECO:0000256" key="8">
    <source>
        <dbReference type="RuleBase" id="RU003905"/>
    </source>
</evidence>
<reference evidence="11 12" key="1">
    <citation type="journal article" date="2022" name="bioRxiv">
        <title>Ecology and evolution of chlamydial symbionts of arthropods.</title>
        <authorList>
            <person name="Halter T."/>
            <person name="Koestlbacher S."/>
            <person name="Collingro A."/>
            <person name="Sixt B.S."/>
            <person name="Toenshoff E.R."/>
            <person name="Hendrickx F."/>
            <person name="Kostanjsek R."/>
            <person name="Horn M."/>
        </authorList>
    </citation>
    <scope>NUCLEOTIDE SEQUENCE [LARGE SCALE GENOMIC DNA]</scope>
    <source>
        <strain evidence="11">W744xW776</strain>
    </source>
</reference>
<name>A0ABX8V4A0_9BACT</name>
<dbReference type="RefSeq" id="WP_215216797.1">
    <property type="nucleotide sequence ID" value="NZ_CP075587.1"/>
</dbReference>
<dbReference type="SUPFAM" id="SSF50447">
    <property type="entry name" value="Translation proteins"/>
    <property type="match status" value="1"/>
</dbReference>
<evidence type="ECO:0000256" key="2">
    <source>
        <dbReference type="ARBA" id="ARBA00022730"/>
    </source>
</evidence>
<dbReference type="InterPro" id="IPR000597">
    <property type="entry name" value="Ribosomal_uL3"/>
</dbReference>
<gene>
    <name evidence="7" type="primary">rplC</name>
    <name evidence="11" type="ORF">RHABOEDO_000421</name>
</gene>
<keyword evidence="2 7" id="KW-0699">rRNA-binding</keyword>
<evidence type="ECO:0000313" key="11">
    <source>
        <dbReference type="EMBL" id="QYF48290.1"/>
    </source>
</evidence>
<evidence type="ECO:0000256" key="3">
    <source>
        <dbReference type="ARBA" id="ARBA00022884"/>
    </source>
</evidence>
<dbReference type="NCBIfam" id="TIGR03625">
    <property type="entry name" value="L3_bact"/>
    <property type="match status" value="1"/>
</dbReference>
<evidence type="ECO:0000256" key="5">
    <source>
        <dbReference type="ARBA" id="ARBA00023274"/>
    </source>
</evidence>
<protein>
    <recommendedName>
        <fullName evidence="6 7">Large ribosomal subunit protein uL3</fullName>
    </recommendedName>
</protein>
<comment type="similarity">
    <text evidence="1 7 8">Belongs to the universal ribosomal protein uL3 family.</text>
</comment>
<dbReference type="InterPro" id="IPR019927">
    <property type="entry name" value="Ribosomal_uL3_bac/org-type"/>
</dbReference>
<proteinExistence type="inferred from homology"/>
<keyword evidence="5 7" id="KW-0687">Ribonucleoprotein</keyword>
<evidence type="ECO:0000256" key="7">
    <source>
        <dbReference type="HAMAP-Rule" id="MF_01325"/>
    </source>
</evidence>
<dbReference type="EMBL" id="CP075587">
    <property type="protein sequence ID" value="QYF48290.1"/>
    <property type="molecule type" value="Genomic_DNA"/>
</dbReference>
<evidence type="ECO:0000256" key="4">
    <source>
        <dbReference type="ARBA" id="ARBA00022980"/>
    </source>
</evidence>
<dbReference type="Gene3D" id="3.30.160.810">
    <property type="match status" value="1"/>
</dbReference>
<comment type="function">
    <text evidence="7 9">One of the primary rRNA binding proteins, it binds directly near the 3'-end of the 23S rRNA, where it nucleates assembly of the 50S subunit.</text>
</comment>
<evidence type="ECO:0000256" key="10">
    <source>
        <dbReference type="SAM" id="MobiDB-lite"/>
    </source>
</evidence>
<keyword evidence="12" id="KW-1185">Reference proteome</keyword>
<dbReference type="Proteomes" id="UP000826014">
    <property type="component" value="Chromosome"/>
</dbReference>
<dbReference type="HAMAP" id="MF_01325_B">
    <property type="entry name" value="Ribosomal_uL3_B"/>
    <property type="match status" value="1"/>
</dbReference>
<dbReference type="Pfam" id="PF00297">
    <property type="entry name" value="Ribosomal_L3"/>
    <property type="match status" value="1"/>
</dbReference>
<keyword evidence="3 7" id="KW-0694">RNA-binding</keyword>
<evidence type="ECO:0000313" key="12">
    <source>
        <dbReference type="Proteomes" id="UP000826014"/>
    </source>
</evidence>
<dbReference type="InterPro" id="IPR019926">
    <property type="entry name" value="Ribosomal_uL3_CS"/>
</dbReference>
<dbReference type="PANTHER" id="PTHR11229">
    <property type="entry name" value="50S RIBOSOMAL PROTEIN L3"/>
    <property type="match status" value="1"/>
</dbReference>
<comment type="subunit">
    <text evidence="7 9">Part of the 50S ribosomal subunit. Forms a cluster with proteins L14 and L19.</text>
</comment>
<dbReference type="PROSITE" id="PS00474">
    <property type="entry name" value="RIBOSOMAL_L3"/>
    <property type="match status" value="1"/>
</dbReference>
<evidence type="ECO:0000256" key="6">
    <source>
        <dbReference type="ARBA" id="ARBA00035243"/>
    </source>
</evidence>
<feature type="region of interest" description="Disordered" evidence="10">
    <location>
        <begin position="134"/>
        <end position="169"/>
    </location>
</feature>
<dbReference type="PANTHER" id="PTHR11229:SF16">
    <property type="entry name" value="LARGE RIBOSOMAL SUBUNIT PROTEIN UL3C"/>
    <property type="match status" value="1"/>
</dbReference>